<dbReference type="RefSeq" id="WP_131908925.1">
    <property type="nucleotide sequence ID" value="NZ_SMFM01000002.1"/>
</dbReference>
<evidence type="ECO:0000313" key="1">
    <source>
        <dbReference type="EMBL" id="TDD77129.1"/>
    </source>
</evidence>
<sequence length="60" mass="7077">MQQFTIQYWFYYQGANEKDFDETTIPAATYEAAVAILKSIRKNIFNLTDKTNYKLCQISQ</sequence>
<accession>A0A4R5AYC1</accession>
<dbReference type="EMBL" id="SMFM01000002">
    <property type="protein sequence ID" value="TDD77129.1"/>
    <property type="molecule type" value="Genomic_DNA"/>
</dbReference>
<keyword evidence="2" id="KW-1185">Reference proteome</keyword>
<evidence type="ECO:0000313" key="2">
    <source>
        <dbReference type="Proteomes" id="UP000295278"/>
    </source>
</evidence>
<dbReference type="AlphaFoldDB" id="A0A4R5AYC1"/>
<protein>
    <submittedName>
        <fullName evidence="1">Uncharacterized protein</fullName>
    </submittedName>
</protein>
<gene>
    <name evidence="1" type="ORF">E0F89_05890</name>
</gene>
<proteinExistence type="predicted"/>
<reference evidence="1 2" key="1">
    <citation type="submission" date="2019-03" db="EMBL/GenBank/DDBJ databases">
        <title>Flavobacterium AT-3-2 sp. nov., isolated from arctic soil.</title>
        <authorList>
            <person name="Chaudhary D.K."/>
        </authorList>
    </citation>
    <scope>NUCLEOTIDE SEQUENCE [LARGE SCALE GENOMIC DNA]</scope>
    <source>
        <strain evidence="1 2">AT-3-2</strain>
    </source>
</reference>
<organism evidence="1 2">
    <name type="scientific">Flavobacterium caseinilyticum</name>
    <dbReference type="NCBI Taxonomy" id="2541732"/>
    <lineage>
        <taxon>Bacteria</taxon>
        <taxon>Pseudomonadati</taxon>
        <taxon>Bacteroidota</taxon>
        <taxon>Flavobacteriia</taxon>
        <taxon>Flavobacteriales</taxon>
        <taxon>Flavobacteriaceae</taxon>
        <taxon>Flavobacterium</taxon>
    </lineage>
</organism>
<comment type="caution">
    <text evidence="1">The sequence shown here is derived from an EMBL/GenBank/DDBJ whole genome shotgun (WGS) entry which is preliminary data.</text>
</comment>
<dbReference type="Proteomes" id="UP000295278">
    <property type="component" value="Unassembled WGS sequence"/>
</dbReference>
<name>A0A4R5AYC1_9FLAO</name>